<dbReference type="GO" id="GO:0016491">
    <property type="term" value="F:oxidoreductase activity"/>
    <property type="evidence" value="ECO:0007669"/>
    <property type="project" value="UniProtKB-KW"/>
</dbReference>
<comment type="similarity">
    <text evidence="1">Belongs to the short-chain dehydrogenases/reductases (SDR) family.</text>
</comment>
<dbReference type="GeneID" id="89970069"/>
<dbReference type="RefSeq" id="XP_064707016.1">
    <property type="nucleotide sequence ID" value="XM_064845471.1"/>
</dbReference>
<evidence type="ECO:0000256" key="2">
    <source>
        <dbReference type="ARBA" id="ARBA00022857"/>
    </source>
</evidence>
<dbReference type="PROSITE" id="PS00061">
    <property type="entry name" value="ADH_SHORT"/>
    <property type="match status" value="1"/>
</dbReference>
<reference evidence="4 5" key="1">
    <citation type="submission" date="2023-08" db="EMBL/GenBank/DDBJ databases">
        <title>Black Yeasts Isolated from many extreme environments.</title>
        <authorList>
            <person name="Coleine C."/>
            <person name="Stajich J.E."/>
            <person name="Selbmann L."/>
        </authorList>
    </citation>
    <scope>NUCLEOTIDE SEQUENCE [LARGE SCALE GENOMIC DNA]</scope>
    <source>
        <strain evidence="4 5">CCFEE 5792</strain>
    </source>
</reference>
<dbReference type="InterPro" id="IPR036291">
    <property type="entry name" value="NAD(P)-bd_dom_sf"/>
</dbReference>
<comment type="caution">
    <text evidence="4">The sequence shown here is derived from an EMBL/GenBank/DDBJ whole genome shotgun (WGS) entry which is preliminary data.</text>
</comment>
<accession>A0AAV9NFB6</accession>
<dbReference type="InterPro" id="IPR020904">
    <property type="entry name" value="Sc_DH/Rdtase_CS"/>
</dbReference>
<keyword evidence="5" id="KW-1185">Reference proteome</keyword>
<dbReference type="PANTHER" id="PTHR43180">
    <property type="entry name" value="3-OXOACYL-(ACYL-CARRIER-PROTEIN) REDUCTASE (AFU_ORTHOLOGUE AFUA_6G11210)"/>
    <property type="match status" value="1"/>
</dbReference>
<dbReference type="EMBL" id="JAVRRD010000011">
    <property type="protein sequence ID" value="KAK5053891.1"/>
    <property type="molecule type" value="Genomic_DNA"/>
</dbReference>
<dbReference type="PRINTS" id="PR00081">
    <property type="entry name" value="GDHRDH"/>
</dbReference>
<evidence type="ECO:0000256" key="1">
    <source>
        <dbReference type="ARBA" id="ARBA00006484"/>
    </source>
</evidence>
<name>A0AAV9NFB6_9EURO</name>
<proteinExistence type="inferred from homology"/>
<evidence type="ECO:0000313" key="5">
    <source>
        <dbReference type="Proteomes" id="UP001358417"/>
    </source>
</evidence>
<dbReference type="AlphaFoldDB" id="A0AAV9NFB6"/>
<organism evidence="4 5">
    <name type="scientific">Exophiala bonariae</name>
    <dbReference type="NCBI Taxonomy" id="1690606"/>
    <lineage>
        <taxon>Eukaryota</taxon>
        <taxon>Fungi</taxon>
        <taxon>Dikarya</taxon>
        <taxon>Ascomycota</taxon>
        <taxon>Pezizomycotina</taxon>
        <taxon>Eurotiomycetes</taxon>
        <taxon>Chaetothyriomycetidae</taxon>
        <taxon>Chaetothyriales</taxon>
        <taxon>Herpotrichiellaceae</taxon>
        <taxon>Exophiala</taxon>
    </lineage>
</organism>
<keyword evidence="3" id="KW-0560">Oxidoreductase</keyword>
<evidence type="ECO:0000313" key="4">
    <source>
        <dbReference type="EMBL" id="KAK5053891.1"/>
    </source>
</evidence>
<dbReference type="Proteomes" id="UP001358417">
    <property type="component" value="Unassembled WGS sequence"/>
</dbReference>
<gene>
    <name evidence="4" type="ORF">LTR84_001853</name>
</gene>
<sequence length="181" mass="19351">MQSNPLQQFPWLEASSSLVGTPPAPTRGSIVLISSTSGFFGGTSVVSYVASKHGVIGLLRATQSAARKFDVQVNAVAPFITPTFITEGYSDKYRQRGLPLNTPTNVADAVLRTSLGLFGDPAESVTFGRCYLVAGGTTREVEGPRNSMIASYMGEEVKQALTQAQQFFEQLGGYPLPQARV</sequence>
<dbReference type="PANTHER" id="PTHR43180:SF63">
    <property type="entry name" value="DEHYDROGENASE_REDUCTASE FAMILY PROTEIN, PUTATIVE (AFU_ORTHOLOGUE AFUA_6G03520)-RELATED"/>
    <property type="match status" value="1"/>
</dbReference>
<dbReference type="Gene3D" id="3.40.50.720">
    <property type="entry name" value="NAD(P)-binding Rossmann-like Domain"/>
    <property type="match status" value="1"/>
</dbReference>
<dbReference type="Pfam" id="PF00106">
    <property type="entry name" value="adh_short"/>
    <property type="match status" value="1"/>
</dbReference>
<protein>
    <recommendedName>
        <fullName evidence="6">NAD(P)-binding protein</fullName>
    </recommendedName>
</protein>
<dbReference type="InterPro" id="IPR002347">
    <property type="entry name" value="SDR_fam"/>
</dbReference>
<evidence type="ECO:0000256" key="3">
    <source>
        <dbReference type="ARBA" id="ARBA00023002"/>
    </source>
</evidence>
<dbReference type="SUPFAM" id="SSF51735">
    <property type="entry name" value="NAD(P)-binding Rossmann-fold domains"/>
    <property type="match status" value="1"/>
</dbReference>
<evidence type="ECO:0008006" key="6">
    <source>
        <dbReference type="Google" id="ProtNLM"/>
    </source>
</evidence>
<keyword evidence="2" id="KW-0521">NADP</keyword>